<dbReference type="Proteomes" id="UP000092544">
    <property type="component" value="Unassembled WGS sequence"/>
</dbReference>
<dbReference type="STRING" id="1792290.MSP8886_01389"/>
<dbReference type="OrthoDB" id="6121515at2"/>
<reference evidence="1 2" key="1">
    <citation type="submission" date="2016-06" db="EMBL/GenBank/DDBJ databases">
        <authorList>
            <person name="Kjaerup R.B."/>
            <person name="Dalgaard T.S."/>
            <person name="Juul-Madsen H.R."/>
        </authorList>
    </citation>
    <scope>NUCLEOTIDE SEQUENCE [LARGE SCALE GENOMIC DNA]</scope>
    <source>
        <strain evidence="1 2">CECT 8886</strain>
    </source>
</reference>
<organism evidence="1 2">
    <name type="scientific">Marinomonas spartinae</name>
    <dbReference type="NCBI Taxonomy" id="1792290"/>
    <lineage>
        <taxon>Bacteria</taxon>
        <taxon>Pseudomonadati</taxon>
        <taxon>Pseudomonadota</taxon>
        <taxon>Gammaproteobacteria</taxon>
        <taxon>Oceanospirillales</taxon>
        <taxon>Oceanospirillaceae</taxon>
        <taxon>Marinomonas</taxon>
    </lineage>
</organism>
<sequence>MSLIKPKWPRKQRLAEFAKNNFTDPERELPRLRRQLKKGELPGELEGKLWFVWILPDGQPAYGYSESTPEKPKEKRIESANTGNPLADAILLKHEFRQGMATR</sequence>
<protein>
    <submittedName>
        <fullName evidence="1">Uncharacterized protein</fullName>
    </submittedName>
</protein>
<dbReference type="RefSeq" id="WP_067014043.1">
    <property type="nucleotide sequence ID" value="NZ_FLOB01000002.1"/>
</dbReference>
<evidence type="ECO:0000313" key="1">
    <source>
        <dbReference type="EMBL" id="SBS28981.1"/>
    </source>
</evidence>
<dbReference type="AlphaFoldDB" id="A0A1A8TBJ5"/>
<evidence type="ECO:0000313" key="2">
    <source>
        <dbReference type="Proteomes" id="UP000092544"/>
    </source>
</evidence>
<keyword evidence="2" id="KW-1185">Reference proteome</keyword>
<name>A0A1A8TBJ5_9GAMM</name>
<gene>
    <name evidence="1" type="ORF">MSP8886_01389</name>
</gene>
<accession>A0A1A8TBJ5</accession>
<dbReference type="EMBL" id="FLOB01000002">
    <property type="protein sequence ID" value="SBS28981.1"/>
    <property type="molecule type" value="Genomic_DNA"/>
</dbReference>
<proteinExistence type="predicted"/>